<evidence type="ECO:0000313" key="1">
    <source>
        <dbReference type="EMBL" id="WIW70412.1"/>
    </source>
</evidence>
<name>A0A9Y2EQU7_9FIRM</name>
<accession>A0A9Y2EQU7</accession>
<dbReference type="Proteomes" id="UP001243623">
    <property type="component" value="Chromosome"/>
</dbReference>
<dbReference type="EMBL" id="CP120678">
    <property type="protein sequence ID" value="WIW70412.1"/>
    <property type="molecule type" value="Genomic_DNA"/>
</dbReference>
<dbReference type="AlphaFoldDB" id="A0A9Y2EQU7"/>
<dbReference type="KEGG" id="sgbi:P3F81_11025"/>
<proteinExistence type="predicted"/>
<reference evidence="1" key="1">
    <citation type="submission" date="2023-03" db="EMBL/GenBank/DDBJ databases">
        <title>Selenobaculum gbiensis gen. nov. sp. nov., a new bacterium isolated from the gut microbiota of IBD patient.</title>
        <authorList>
            <person name="Yeo S."/>
            <person name="Park H."/>
            <person name="Huh C.S."/>
        </authorList>
    </citation>
    <scope>NUCLEOTIDE SEQUENCE</scope>
    <source>
        <strain evidence="1">ICN-92133</strain>
    </source>
</reference>
<keyword evidence="1" id="KW-0969">Cilium</keyword>
<keyword evidence="1" id="KW-0282">Flagellum</keyword>
<protein>
    <submittedName>
        <fullName evidence="1">Flagellar protein</fullName>
    </submittedName>
</protein>
<keyword evidence="1" id="KW-0966">Cell projection</keyword>
<keyword evidence="2" id="KW-1185">Reference proteome</keyword>
<gene>
    <name evidence="1" type="ORF">P3F81_11025</name>
</gene>
<evidence type="ECO:0000313" key="2">
    <source>
        <dbReference type="Proteomes" id="UP001243623"/>
    </source>
</evidence>
<organism evidence="1 2">
    <name type="scientific">Selenobaculum gibii</name>
    <dbReference type="NCBI Taxonomy" id="3054208"/>
    <lineage>
        <taxon>Bacteria</taxon>
        <taxon>Bacillati</taxon>
        <taxon>Bacillota</taxon>
        <taxon>Negativicutes</taxon>
        <taxon>Selenomonadales</taxon>
        <taxon>Selenomonadaceae</taxon>
        <taxon>Selenobaculum</taxon>
    </lineage>
</organism>
<dbReference type="RefSeq" id="WP_147670190.1">
    <property type="nucleotide sequence ID" value="NZ_CP120678.1"/>
</dbReference>
<sequence length="136" mass="15584">MGLKNCPECGKLFVSGTIPMCPACYEQEEKDEMKIVEYLREKNKASMEEIHEATGVKERTIFRMIKAGRFMGISDISYPCEVCGTLIFGGRMCDKCNTDFLEQVKKSNLDRAAKVQIESDKNRGAGMYSRERDRYR</sequence>